<evidence type="ECO:0000313" key="9">
    <source>
        <dbReference type="EMBL" id="NWU86497.1"/>
    </source>
</evidence>
<evidence type="ECO:0000256" key="7">
    <source>
        <dbReference type="ARBA" id="ARBA00023242"/>
    </source>
</evidence>
<protein>
    <recommendedName>
        <fullName evidence="8">Phosphoinositide 3-kinase regulatory subunit 5</fullName>
    </recommendedName>
</protein>
<dbReference type="EMBL" id="VZRK01000504">
    <property type="protein sequence ID" value="NWU86497.1"/>
    <property type="molecule type" value="Genomic_DNA"/>
</dbReference>
<dbReference type="Pfam" id="PF10486">
    <property type="entry name" value="PI3K_1B_p101"/>
    <property type="match status" value="1"/>
</dbReference>
<reference evidence="9 10" key="1">
    <citation type="submission" date="2019-09" db="EMBL/GenBank/DDBJ databases">
        <title>Bird 10,000 Genomes (B10K) Project - Family phase.</title>
        <authorList>
            <person name="Zhang G."/>
        </authorList>
    </citation>
    <scope>NUCLEOTIDE SEQUENCE [LARGE SCALE GENOMIC DNA]</scope>
    <source>
        <strain evidence="9">B10K-DU-028-75</strain>
        <tissue evidence="9">Mixed tissue sample</tissue>
    </source>
</reference>
<dbReference type="InterPro" id="IPR019522">
    <property type="entry name" value="PIK3R5/6"/>
</dbReference>
<name>A0A7K6AAC0_ONYCO</name>
<dbReference type="GO" id="GO:0005634">
    <property type="term" value="C:nucleus"/>
    <property type="evidence" value="ECO:0007669"/>
    <property type="project" value="UniProtKB-SubCell"/>
</dbReference>
<keyword evidence="7" id="KW-0539">Nucleus</keyword>
<sequence length="147" mass="16213">TVLLLNRSEVQSEFLSIAEKLSASEHPQHATLVLLLRHLYQANFGTGCDLDSLHHLLKSKTLEELSEIYSSAADAQEIAAASSDPGLARERLRAVLRDIAGAASFPAITGEAQPHRLHTIPIPAARCYTYSWDQDNFGKWRESPSHP</sequence>
<dbReference type="GO" id="GO:0007186">
    <property type="term" value="P:G protein-coupled receptor signaling pathway"/>
    <property type="evidence" value="ECO:0007669"/>
    <property type="project" value="TreeGrafter"/>
</dbReference>
<evidence type="ECO:0000313" key="10">
    <source>
        <dbReference type="Proteomes" id="UP000550309"/>
    </source>
</evidence>
<dbReference type="GO" id="GO:0016301">
    <property type="term" value="F:kinase activity"/>
    <property type="evidence" value="ECO:0007669"/>
    <property type="project" value="UniProtKB-KW"/>
</dbReference>
<feature type="non-terminal residue" evidence="9">
    <location>
        <position position="147"/>
    </location>
</feature>
<comment type="caution">
    <text evidence="9">The sequence shown here is derived from an EMBL/GenBank/DDBJ whole genome shotgun (WGS) entry which is preliminary data.</text>
</comment>
<dbReference type="AlphaFoldDB" id="A0A7K6AAC0"/>
<keyword evidence="9" id="KW-0808">Transferase</keyword>
<evidence type="ECO:0000256" key="3">
    <source>
        <dbReference type="ARBA" id="ARBA00004496"/>
    </source>
</evidence>
<evidence type="ECO:0000256" key="8">
    <source>
        <dbReference type="ARBA" id="ARBA00040195"/>
    </source>
</evidence>
<keyword evidence="6" id="KW-0472">Membrane</keyword>
<dbReference type="PANTHER" id="PTHR15593">
    <property type="entry name" value="PHOSPHATIDYLINOSITOL 3-KINASE REGULATORY SUBUNIT"/>
    <property type="match status" value="1"/>
</dbReference>
<keyword evidence="5" id="KW-0963">Cytoplasm</keyword>
<comment type="subcellular location">
    <subcellularLocation>
        <location evidence="2">Cell membrane</location>
        <topology evidence="2">Peripheral membrane protein</topology>
    </subcellularLocation>
    <subcellularLocation>
        <location evidence="3">Cytoplasm</location>
    </subcellularLocation>
    <subcellularLocation>
        <location evidence="1">Nucleus</location>
    </subcellularLocation>
</comment>
<proteinExistence type="predicted"/>
<evidence type="ECO:0000256" key="2">
    <source>
        <dbReference type="ARBA" id="ARBA00004202"/>
    </source>
</evidence>
<dbReference type="OrthoDB" id="9932678at2759"/>
<keyword evidence="9" id="KW-0418">Kinase</keyword>
<feature type="non-terminal residue" evidence="9">
    <location>
        <position position="1"/>
    </location>
</feature>
<keyword evidence="4" id="KW-1003">Cell membrane</keyword>
<dbReference type="GO" id="GO:0005944">
    <property type="term" value="C:phosphatidylinositol 3-kinase complex, class IB"/>
    <property type="evidence" value="ECO:0007669"/>
    <property type="project" value="InterPro"/>
</dbReference>
<organism evidence="9 10">
    <name type="scientific">Onychorhynchus coronatus</name>
    <name type="common">Royal flycatcher</name>
    <dbReference type="NCBI Taxonomy" id="360224"/>
    <lineage>
        <taxon>Eukaryota</taxon>
        <taxon>Metazoa</taxon>
        <taxon>Chordata</taxon>
        <taxon>Craniata</taxon>
        <taxon>Vertebrata</taxon>
        <taxon>Euteleostomi</taxon>
        <taxon>Archelosauria</taxon>
        <taxon>Archosauria</taxon>
        <taxon>Dinosauria</taxon>
        <taxon>Saurischia</taxon>
        <taxon>Theropoda</taxon>
        <taxon>Coelurosauria</taxon>
        <taxon>Aves</taxon>
        <taxon>Neognathae</taxon>
        <taxon>Neoaves</taxon>
        <taxon>Telluraves</taxon>
        <taxon>Australaves</taxon>
        <taxon>Passeriformes</taxon>
        <taxon>Tyrannidae</taxon>
        <taxon>Onychorhynchus</taxon>
    </lineage>
</organism>
<dbReference type="PANTHER" id="PTHR15593:SF2">
    <property type="entry name" value="PHOSPHOINOSITIDE 3-KINASE REGULATORY SUBUNIT 5"/>
    <property type="match status" value="1"/>
</dbReference>
<evidence type="ECO:0000256" key="1">
    <source>
        <dbReference type="ARBA" id="ARBA00004123"/>
    </source>
</evidence>
<dbReference type="GO" id="GO:0005886">
    <property type="term" value="C:plasma membrane"/>
    <property type="evidence" value="ECO:0007669"/>
    <property type="project" value="UniProtKB-SubCell"/>
</dbReference>
<evidence type="ECO:0000256" key="6">
    <source>
        <dbReference type="ARBA" id="ARBA00023136"/>
    </source>
</evidence>
<evidence type="ECO:0000256" key="4">
    <source>
        <dbReference type="ARBA" id="ARBA00022475"/>
    </source>
</evidence>
<keyword evidence="10" id="KW-1185">Reference proteome</keyword>
<dbReference type="GO" id="GO:0005737">
    <property type="term" value="C:cytoplasm"/>
    <property type="evidence" value="ECO:0007669"/>
    <property type="project" value="UniProtKB-SubCell"/>
</dbReference>
<accession>A0A7K6AAC0</accession>
<dbReference type="Proteomes" id="UP000550309">
    <property type="component" value="Unassembled WGS sequence"/>
</dbReference>
<gene>
    <name evidence="9" type="primary">Pik3r5_0</name>
    <name evidence="9" type="ORF">ONYCOR_R08650</name>
</gene>
<evidence type="ECO:0000256" key="5">
    <source>
        <dbReference type="ARBA" id="ARBA00022490"/>
    </source>
</evidence>
<dbReference type="GO" id="GO:0046935">
    <property type="term" value="F:1-phosphatidylinositol-3-kinase regulator activity"/>
    <property type="evidence" value="ECO:0007669"/>
    <property type="project" value="InterPro"/>
</dbReference>